<dbReference type="PANTHER" id="PTHR21580:SF28">
    <property type="entry name" value="BOREALIN N-TERMINAL DOMAIN-CONTAINING PROTEIN-RELATED"/>
    <property type="match status" value="1"/>
</dbReference>
<sequence>MATPGPAAYRLPTTVGYDGHDATRTRNPCYTMRSRGDYKHSTLGPGPAYDLPCITRRGACRAPSWSLKERFSPRKVDVTPGPAGYRPECCPHKEYLRPKWSLGTRGGYQLREPVPSPNTYMIRLKSDIPHYSFRRKFGFQLNSTSPGPAHYYAKDANVQKATGPKYSLHPRMPIRSITGSPGPAAYGPDLYNTKPKPYSYSWGARHGARAPPMVVPLDFGNT</sequence>
<name>A0A4C1WUB1_EUMVA</name>
<dbReference type="InterPro" id="IPR051291">
    <property type="entry name" value="CIMAP"/>
</dbReference>
<reference evidence="1 2" key="1">
    <citation type="journal article" date="2019" name="Commun. Biol.">
        <title>The bagworm genome reveals a unique fibroin gene that provides high tensile strength.</title>
        <authorList>
            <person name="Kono N."/>
            <person name="Nakamura H."/>
            <person name="Ohtoshi R."/>
            <person name="Tomita M."/>
            <person name="Numata K."/>
            <person name="Arakawa K."/>
        </authorList>
    </citation>
    <scope>NUCLEOTIDE SEQUENCE [LARGE SCALE GENOMIC DNA]</scope>
</reference>
<gene>
    <name evidence="1" type="primary">Odf3l2</name>
    <name evidence="1" type="ORF">EVAR_47329_1</name>
</gene>
<evidence type="ECO:0000313" key="2">
    <source>
        <dbReference type="Proteomes" id="UP000299102"/>
    </source>
</evidence>
<dbReference type="InterPro" id="IPR010736">
    <property type="entry name" value="SHIPPO-rpt"/>
</dbReference>
<dbReference type="AlphaFoldDB" id="A0A4C1WUB1"/>
<dbReference type="EMBL" id="BGZK01000648">
    <property type="protein sequence ID" value="GBP54460.1"/>
    <property type="molecule type" value="Genomic_DNA"/>
</dbReference>
<accession>A0A4C1WUB1</accession>
<dbReference type="OrthoDB" id="7393866at2759"/>
<dbReference type="Pfam" id="PF07004">
    <property type="entry name" value="SHIPPO-rpt"/>
    <property type="match status" value="4"/>
</dbReference>
<evidence type="ECO:0000313" key="1">
    <source>
        <dbReference type="EMBL" id="GBP54460.1"/>
    </source>
</evidence>
<proteinExistence type="predicted"/>
<protein>
    <submittedName>
        <fullName evidence="1">Outer dense fiber protein 3-like protein 2</fullName>
    </submittedName>
</protein>
<keyword evidence="2" id="KW-1185">Reference proteome</keyword>
<dbReference type="Proteomes" id="UP000299102">
    <property type="component" value="Unassembled WGS sequence"/>
</dbReference>
<organism evidence="1 2">
    <name type="scientific">Eumeta variegata</name>
    <name type="common">Bagworm moth</name>
    <name type="synonym">Eumeta japonica</name>
    <dbReference type="NCBI Taxonomy" id="151549"/>
    <lineage>
        <taxon>Eukaryota</taxon>
        <taxon>Metazoa</taxon>
        <taxon>Ecdysozoa</taxon>
        <taxon>Arthropoda</taxon>
        <taxon>Hexapoda</taxon>
        <taxon>Insecta</taxon>
        <taxon>Pterygota</taxon>
        <taxon>Neoptera</taxon>
        <taxon>Endopterygota</taxon>
        <taxon>Lepidoptera</taxon>
        <taxon>Glossata</taxon>
        <taxon>Ditrysia</taxon>
        <taxon>Tineoidea</taxon>
        <taxon>Psychidae</taxon>
        <taxon>Oiketicinae</taxon>
        <taxon>Eumeta</taxon>
    </lineage>
</organism>
<dbReference type="PANTHER" id="PTHR21580">
    <property type="entry name" value="SHIPPO-1-RELATED"/>
    <property type="match status" value="1"/>
</dbReference>
<comment type="caution">
    <text evidence="1">The sequence shown here is derived from an EMBL/GenBank/DDBJ whole genome shotgun (WGS) entry which is preliminary data.</text>
</comment>